<feature type="domain" description="Type II secretion system protein GspF" evidence="7">
    <location>
        <begin position="112"/>
        <end position="239"/>
    </location>
</feature>
<feature type="transmembrane region" description="Helical" evidence="6">
    <location>
        <begin position="60"/>
        <end position="90"/>
    </location>
</feature>
<evidence type="ECO:0000313" key="8">
    <source>
        <dbReference type="EMBL" id="PSL05300.1"/>
    </source>
</evidence>
<evidence type="ECO:0000256" key="5">
    <source>
        <dbReference type="ARBA" id="ARBA00023136"/>
    </source>
</evidence>
<gene>
    <name evidence="8" type="ORF">CLV30_104166</name>
</gene>
<evidence type="ECO:0000256" key="6">
    <source>
        <dbReference type="SAM" id="Phobius"/>
    </source>
</evidence>
<evidence type="ECO:0000256" key="2">
    <source>
        <dbReference type="ARBA" id="ARBA00022475"/>
    </source>
</evidence>
<dbReference type="Gene3D" id="1.20.81.30">
    <property type="entry name" value="Type II secretion system (T2SS), domain F"/>
    <property type="match status" value="1"/>
</dbReference>
<dbReference type="EMBL" id="PYGE01000004">
    <property type="protein sequence ID" value="PSL05300.1"/>
    <property type="molecule type" value="Genomic_DNA"/>
</dbReference>
<dbReference type="Proteomes" id="UP000243528">
    <property type="component" value="Unassembled WGS sequence"/>
</dbReference>
<proteinExistence type="predicted"/>
<organism evidence="8 9">
    <name type="scientific">Haloactinopolyspora alba</name>
    <dbReference type="NCBI Taxonomy" id="648780"/>
    <lineage>
        <taxon>Bacteria</taxon>
        <taxon>Bacillati</taxon>
        <taxon>Actinomycetota</taxon>
        <taxon>Actinomycetes</taxon>
        <taxon>Jiangellales</taxon>
        <taxon>Jiangellaceae</taxon>
        <taxon>Haloactinopolyspora</taxon>
    </lineage>
</organism>
<evidence type="ECO:0000313" key="9">
    <source>
        <dbReference type="Proteomes" id="UP000243528"/>
    </source>
</evidence>
<sequence>MTPMIAAFTAIAGVGGLAATGIGLVKVPVDAARPRRGGVRSRVAAARGRTPAERRSRRRLAAAAAVGLAVWLVSGWVLAVLVLPAAVWGLPVLLQTSSSKSEIARLEAMSEWAHNLSSVLGVGVGIEQALTTSVQSTPAPIRTEVARLVARLHARWDTTVALRAFADDLDDATGDFLAAALILGATRRGSQLSSVLDGLAAAVRDDVRVRRSVDAEQAKGRTTARLVTMISATGLGMMLLTPYAEPYRTPLGQLILAGLLGCYVACLLWMRHITRTPRQPRLFAGADAVPGSPA</sequence>
<keyword evidence="9" id="KW-1185">Reference proteome</keyword>
<evidence type="ECO:0000256" key="1">
    <source>
        <dbReference type="ARBA" id="ARBA00004651"/>
    </source>
</evidence>
<dbReference type="PANTHER" id="PTHR35007">
    <property type="entry name" value="INTEGRAL MEMBRANE PROTEIN-RELATED"/>
    <property type="match status" value="1"/>
</dbReference>
<dbReference type="Pfam" id="PF00482">
    <property type="entry name" value="T2SSF"/>
    <property type="match status" value="1"/>
</dbReference>
<dbReference type="InterPro" id="IPR042094">
    <property type="entry name" value="T2SS_GspF_sf"/>
</dbReference>
<dbReference type="InterPro" id="IPR018076">
    <property type="entry name" value="T2SS_GspF_dom"/>
</dbReference>
<name>A0A2P8E752_9ACTN</name>
<feature type="transmembrane region" description="Helical" evidence="6">
    <location>
        <begin position="250"/>
        <end position="270"/>
    </location>
</feature>
<keyword evidence="3 6" id="KW-0812">Transmembrane</keyword>
<evidence type="ECO:0000256" key="4">
    <source>
        <dbReference type="ARBA" id="ARBA00022989"/>
    </source>
</evidence>
<comment type="caution">
    <text evidence="8">The sequence shown here is derived from an EMBL/GenBank/DDBJ whole genome shotgun (WGS) entry which is preliminary data.</text>
</comment>
<reference evidence="8 9" key="1">
    <citation type="submission" date="2018-03" db="EMBL/GenBank/DDBJ databases">
        <title>Genomic Encyclopedia of Archaeal and Bacterial Type Strains, Phase II (KMG-II): from individual species to whole genera.</title>
        <authorList>
            <person name="Goeker M."/>
        </authorList>
    </citation>
    <scope>NUCLEOTIDE SEQUENCE [LARGE SCALE GENOMIC DNA]</scope>
    <source>
        <strain evidence="8 9">DSM 45211</strain>
    </source>
</reference>
<dbReference type="GO" id="GO:0005886">
    <property type="term" value="C:plasma membrane"/>
    <property type="evidence" value="ECO:0007669"/>
    <property type="project" value="UniProtKB-SubCell"/>
</dbReference>
<comment type="subcellular location">
    <subcellularLocation>
        <location evidence="1">Cell membrane</location>
        <topology evidence="1">Multi-pass membrane protein</topology>
    </subcellularLocation>
</comment>
<evidence type="ECO:0000259" key="7">
    <source>
        <dbReference type="Pfam" id="PF00482"/>
    </source>
</evidence>
<keyword evidence="5 6" id="KW-0472">Membrane</keyword>
<dbReference type="AlphaFoldDB" id="A0A2P8E752"/>
<protein>
    <submittedName>
        <fullName evidence="8">Flp pilus assembly protein TadB</fullName>
    </submittedName>
</protein>
<dbReference type="PANTHER" id="PTHR35007:SF3">
    <property type="entry name" value="POSSIBLE CONSERVED ALANINE RICH MEMBRANE PROTEIN"/>
    <property type="match status" value="1"/>
</dbReference>
<keyword evidence="2" id="KW-1003">Cell membrane</keyword>
<keyword evidence="4 6" id="KW-1133">Transmembrane helix</keyword>
<evidence type="ECO:0000256" key="3">
    <source>
        <dbReference type="ARBA" id="ARBA00022692"/>
    </source>
</evidence>
<accession>A0A2P8E752</accession>